<comment type="catalytic activity">
    <reaction evidence="1 18">
        <text>a 1,2-diacyl-sn-glycero-3-phosphate + CTP + H(+) = a CDP-1,2-diacyl-sn-glycerol + diphosphate</text>
        <dbReference type="Rhea" id="RHEA:16229"/>
        <dbReference type="ChEBI" id="CHEBI:15378"/>
        <dbReference type="ChEBI" id="CHEBI:33019"/>
        <dbReference type="ChEBI" id="CHEBI:37563"/>
        <dbReference type="ChEBI" id="CHEBI:58332"/>
        <dbReference type="ChEBI" id="CHEBI:58608"/>
        <dbReference type="EC" id="2.7.7.41"/>
    </reaction>
</comment>
<protein>
    <recommendedName>
        <fullName evidence="7 18">Phosphatidate cytidylyltransferase</fullName>
        <ecNumber evidence="6 18">2.7.7.41</ecNumber>
    </recommendedName>
</protein>
<keyword evidence="13 20" id="KW-1133">Transmembrane helix</keyword>
<feature type="transmembrane region" description="Helical" evidence="20">
    <location>
        <begin position="142"/>
        <end position="160"/>
    </location>
</feature>
<evidence type="ECO:0000256" key="3">
    <source>
        <dbReference type="ARBA" id="ARBA00005119"/>
    </source>
</evidence>
<evidence type="ECO:0000256" key="17">
    <source>
        <dbReference type="ARBA" id="ARBA00023264"/>
    </source>
</evidence>
<evidence type="ECO:0000256" key="9">
    <source>
        <dbReference type="ARBA" id="ARBA00022516"/>
    </source>
</evidence>
<evidence type="ECO:0000256" key="4">
    <source>
        <dbReference type="ARBA" id="ARBA00005189"/>
    </source>
</evidence>
<evidence type="ECO:0000256" key="15">
    <source>
        <dbReference type="ARBA" id="ARBA00023136"/>
    </source>
</evidence>
<proteinExistence type="inferred from homology"/>
<dbReference type="InterPro" id="IPR000374">
    <property type="entry name" value="PC_trans"/>
</dbReference>
<evidence type="ECO:0000256" key="18">
    <source>
        <dbReference type="RuleBase" id="RU003938"/>
    </source>
</evidence>
<keyword evidence="17" id="KW-1208">Phospholipid metabolism</keyword>
<comment type="caution">
    <text evidence="21">The sequence shown here is derived from an EMBL/GenBank/DDBJ whole genome shotgun (WGS) entry which is preliminary data.</text>
</comment>
<dbReference type="PROSITE" id="PS01315">
    <property type="entry name" value="CDS"/>
    <property type="match status" value="1"/>
</dbReference>
<comment type="subcellular location">
    <subcellularLocation>
        <location evidence="2">Cell membrane</location>
        <topology evidence="2">Multi-pass membrane protein</topology>
    </subcellularLocation>
</comment>
<dbReference type="EC" id="2.7.7.41" evidence="6 18"/>
<organism evidence="21 22">
    <name type="scientific">Luteipulveratus flavus</name>
    <dbReference type="NCBI Taxonomy" id="3031728"/>
    <lineage>
        <taxon>Bacteria</taxon>
        <taxon>Bacillati</taxon>
        <taxon>Actinomycetota</taxon>
        <taxon>Actinomycetes</taxon>
        <taxon>Micrococcales</taxon>
        <taxon>Dermacoccaceae</taxon>
        <taxon>Luteipulveratus</taxon>
    </lineage>
</organism>
<dbReference type="Proteomes" id="UP001528912">
    <property type="component" value="Unassembled WGS sequence"/>
</dbReference>
<evidence type="ECO:0000256" key="19">
    <source>
        <dbReference type="SAM" id="MobiDB-lite"/>
    </source>
</evidence>
<name>A0ABT6C2Q8_9MICO</name>
<evidence type="ECO:0000256" key="10">
    <source>
        <dbReference type="ARBA" id="ARBA00022679"/>
    </source>
</evidence>
<keyword evidence="9" id="KW-0444">Lipid biosynthesis</keyword>
<feature type="region of interest" description="Disordered" evidence="19">
    <location>
        <begin position="1"/>
        <end position="30"/>
    </location>
</feature>
<feature type="transmembrane region" description="Helical" evidence="20">
    <location>
        <begin position="232"/>
        <end position="251"/>
    </location>
</feature>
<evidence type="ECO:0000256" key="6">
    <source>
        <dbReference type="ARBA" id="ARBA00012487"/>
    </source>
</evidence>
<evidence type="ECO:0000256" key="2">
    <source>
        <dbReference type="ARBA" id="ARBA00004651"/>
    </source>
</evidence>
<keyword evidence="12 18" id="KW-0548">Nucleotidyltransferase</keyword>
<evidence type="ECO:0000256" key="13">
    <source>
        <dbReference type="ARBA" id="ARBA00022989"/>
    </source>
</evidence>
<evidence type="ECO:0000256" key="20">
    <source>
        <dbReference type="SAM" id="Phobius"/>
    </source>
</evidence>
<comment type="similarity">
    <text evidence="5 18">Belongs to the CDS family.</text>
</comment>
<gene>
    <name evidence="21" type="ORF">P4R38_03110</name>
</gene>
<feature type="transmembrane region" description="Helical" evidence="20">
    <location>
        <begin position="36"/>
        <end position="54"/>
    </location>
</feature>
<sequence length="298" mass="30273">MSTEAPGPASRREARGASLGSTPVAPNPPPRAGRNLPMAIGVGVLLGALVLASLVVRKEAFVALVTAASVVAAIELLNGLSKAKIHPPTIPTLAAAAVLPVLAYVWGPRVLAPAIVVAILAIVIWGALYADGPSALRDVAGGVMVVLYVPALVGFAMMLLRPDDGVGRIITFVVVTIASDIGGYAVGAATGKHPMAPSVSPKKSWEGFAGSAVSCIVAGALCVTLILDGDWWVGALLGALVVVAATVGDLCESMIKRDLGIKDMSNLIPGHGGLMDRLDSLLLAVPVVWAVLTPWVAS</sequence>
<dbReference type="EMBL" id="JAROAV010000010">
    <property type="protein sequence ID" value="MDF8263236.1"/>
    <property type="molecule type" value="Genomic_DNA"/>
</dbReference>
<keyword evidence="16" id="KW-0594">Phospholipid biosynthesis</keyword>
<feature type="transmembrane region" description="Helical" evidence="20">
    <location>
        <begin position="166"/>
        <end position="186"/>
    </location>
</feature>
<evidence type="ECO:0000256" key="14">
    <source>
        <dbReference type="ARBA" id="ARBA00023098"/>
    </source>
</evidence>
<evidence type="ECO:0000313" key="21">
    <source>
        <dbReference type="EMBL" id="MDF8263236.1"/>
    </source>
</evidence>
<feature type="transmembrane region" description="Helical" evidence="20">
    <location>
        <begin position="112"/>
        <end position="130"/>
    </location>
</feature>
<keyword evidence="8" id="KW-1003">Cell membrane</keyword>
<dbReference type="PANTHER" id="PTHR46382">
    <property type="entry name" value="PHOSPHATIDATE CYTIDYLYLTRANSFERASE"/>
    <property type="match status" value="1"/>
</dbReference>
<evidence type="ECO:0000256" key="11">
    <source>
        <dbReference type="ARBA" id="ARBA00022692"/>
    </source>
</evidence>
<feature type="transmembrane region" description="Helical" evidence="20">
    <location>
        <begin position="60"/>
        <end position="77"/>
    </location>
</feature>
<evidence type="ECO:0000256" key="12">
    <source>
        <dbReference type="ARBA" id="ARBA00022695"/>
    </source>
</evidence>
<keyword evidence="10 18" id="KW-0808">Transferase</keyword>
<keyword evidence="15 20" id="KW-0472">Membrane</keyword>
<keyword evidence="14" id="KW-0443">Lipid metabolism</keyword>
<evidence type="ECO:0000256" key="1">
    <source>
        <dbReference type="ARBA" id="ARBA00001698"/>
    </source>
</evidence>
<comment type="pathway">
    <text evidence="3 18">Phospholipid metabolism; CDP-diacylglycerol biosynthesis; CDP-diacylglycerol from sn-glycerol 3-phosphate: step 3/3.</text>
</comment>
<reference evidence="21 22" key="1">
    <citation type="submission" date="2023-03" db="EMBL/GenBank/DDBJ databases">
        <title>YIM 133296 draft genome.</title>
        <authorList>
            <person name="Xiong L."/>
        </authorList>
    </citation>
    <scope>NUCLEOTIDE SEQUENCE [LARGE SCALE GENOMIC DNA]</scope>
    <source>
        <strain evidence="21 22">YIM 133296</strain>
    </source>
</reference>
<keyword evidence="22" id="KW-1185">Reference proteome</keyword>
<dbReference type="Pfam" id="PF01148">
    <property type="entry name" value="CTP_transf_1"/>
    <property type="match status" value="1"/>
</dbReference>
<evidence type="ECO:0000256" key="5">
    <source>
        <dbReference type="ARBA" id="ARBA00010185"/>
    </source>
</evidence>
<evidence type="ECO:0000256" key="7">
    <source>
        <dbReference type="ARBA" id="ARBA00019373"/>
    </source>
</evidence>
<evidence type="ECO:0000256" key="8">
    <source>
        <dbReference type="ARBA" id="ARBA00022475"/>
    </source>
</evidence>
<dbReference type="PANTHER" id="PTHR46382:SF1">
    <property type="entry name" value="PHOSPHATIDATE CYTIDYLYLTRANSFERASE"/>
    <property type="match status" value="1"/>
</dbReference>
<evidence type="ECO:0000313" key="22">
    <source>
        <dbReference type="Proteomes" id="UP001528912"/>
    </source>
</evidence>
<accession>A0ABT6C2Q8</accession>
<evidence type="ECO:0000256" key="16">
    <source>
        <dbReference type="ARBA" id="ARBA00023209"/>
    </source>
</evidence>
<comment type="pathway">
    <text evidence="4">Lipid metabolism.</text>
</comment>
<dbReference type="GO" id="GO:0016779">
    <property type="term" value="F:nucleotidyltransferase activity"/>
    <property type="evidence" value="ECO:0007669"/>
    <property type="project" value="UniProtKB-KW"/>
</dbReference>
<feature type="transmembrane region" description="Helical" evidence="20">
    <location>
        <begin position="207"/>
        <end position="226"/>
    </location>
</feature>
<keyword evidence="11 18" id="KW-0812">Transmembrane</keyword>